<accession>A0ABY8N9S3</accession>
<dbReference type="InterPro" id="IPR005184">
    <property type="entry name" value="DUF306_Meta_HslJ"/>
</dbReference>
<evidence type="ECO:0000313" key="3">
    <source>
        <dbReference type="Proteomes" id="UP001236500"/>
    </source>
</evidence>
<reference evidence="2 3" key="1">
    <citation type="submission" date="2023-02" db="EMBL/GenBank/DDBJ databases">
        <title>Description and genomic characterization of Microbulbifer bruguierae sp. nov., isolated from the sediment of mangrove plant Bruguiera sexangula.</title>
        <authorList>
            <person name="Long M."/>
        </authorList>
    </citation>
    <scope>NUCLEOTIDE SEQUENCE [LARGE SCALE GENOMIC DNA]</scope>
    <source>
        <strain evidence="2 3">H12</strain>
    </source>
</reference>
<proteinExistence type="predicted"/>
<dbReference type="RefSeq" id="WP_280318640.1">
    <property type="nucleotide sequence ID" value="NZ_CP118605.1"/>
</dbReference>
<protein>
    <submittedName>
        <fullName evidence="2">META domain-containing protein</fullName>
    </submittedName>
</protein>
<organism evidence="2 3">
    <name type="scientific">Microbulbifer bruguierae</name>
    <dbReference type="NCBI Taxonomy" id="3029061"/>
    <lineage>
        <taxon>Bacteria</taxon>
        <taxon>Pseudomonadati</taxon>
        <taxon>Pseudomonadota</taxon>
        <taxon>Gammaproteobacteria</taxon>
        <taxon>Cellvibrionales</taxon>
        <taxon>Microbulbiferaceae</taxon>
        <taxon>Microbulbifer</taxon>
    </lineage>
</organism>
<keyword evidence="3" id="KW-1185">Reference proteome</keyword>
<dbReference type="Gene3D" id="2.40.128.270">
    <property type="match status" value="1"/>
</dbReference>
<dbReference type="InterPro" id="IPR038670">
    <property type="entry name" value="HslJ-like_sf"/>
</dbReference>
<feature type="domain" description="DUF306" evidence="1">
    <location>
        <begin position="60"/>
        <end position="172"/>
    </location>
</feature>
<dbReference type="EMBL" id="CP118605">
    <property type="protein sequence ID" value="WGL15646.1"/>
    <property type="molecule type" value="Genomic_DNA"/>
</dbReference>
<gene>
    <name evidence="2" type="ORF">PVT68_12805</name>
</gene>
<dbReference type="Pfam" id="PF03724">
    <property type="entry name" value="META"/>
    <property type="match status" value="1"/>
</dbReference>
<sequence length="181" mass="20324">MLHLLPRPFFAQFRPLCSATGFKAPIFLGLLLGLLLSGCGSTATEPSNMAKTDNPGICEQQWLLESLSVDGREHKSRMFWQKMWRDRPYFTCDKLGFIRGSTGANPYLGKFKLTDTGSVKWLKQPKISRMAGRRDGSELEQDFLLALPRVTHAFTEGETLVLQGSDGTRLEFTQTVEARAH</sequence>
<dbReference type="Proteomes" id="UP001236500">
    <property type="component" value="Chromosome"/>
</dbReference>
<evidence type="ECO:0000259" key="1">
    <source>
        <dbReference type="Pfam" id="PF03724"/>
    </source>
</evidence>
<name>A0ABY8N9S3_9GAMM</name>
<evidence type="ECO:0000313" key="2">
    <source>
        <dbReference type="EMBL" id="WGL15646.1"/>
    </source>
</evidence>